<evidence type="ECO:0000313" key="4">
    <source>
        <dbReference type="Proteomes" id="UP001444661"/>
    </source>
</evidence>
<organism evidence="3 4">
    <name type="scientific">Apiospora rasikravindrae</name>
    <dbReference type="NCBI Taxonomy" id="990691"/>
    <lineage>
        <taxon>Eukaryota</taxon>
        <taxon>Fungi</taxon>
        <taxon>Dikarya</taxon>
        <taxon>Ascomycota</taxon>
        <taxon>Pezizomycotina</taxon>
        <taxon>Sordariomycetes</taxon>
        <taxon>Xylariomycetidae</taxon>
        <taxon>Amphisphaeriales</taxon>
        <taxon>Apiosporaceae</taxon>
        <taxon>Apiospora</taxon>
    </lineage>
</organism>
<keyword evidence="4" id="KW-1185">Reference proteome</keyword>
<evidence type="ECO:0000256" key="2">
    <source>
        <dbReference type="SAM" id="Phobius"/>
    </source>
</evidence>
<accession>A0ABR1SK73</accession>
<feature type="region of interest" description="Disordered" evidence="1">
    <location>
        <begin position="1"/>
        <end position="37"/>
    </location>
</feature>
<keyword evidence="2" id="KW-0812">Transmembrane</keyword>
<feature type="region of interest" description="Disordered" evidence="1">
    <location>
        <begin position="91"/>
        <end position="135"/>
    </location>
</feature>
<gene>
    <name evidence="3" type="ORF">PG993_009715</name>
</gene>
<name>A0ABR1SK73_9PEZI</name>
<proteinExistence type="predicted"/>
<feature type="transmembrane region" description="Helical" evidence="2">
    <location>
        <begin position="47"/>
        <end position="65"/>
    </location>
</feature>
<sequence>MEHQFRAQGQDNVARDASNDGASRKQEAEKIGYEESHRVMRDPHQQWLYAIQAFLVNALVIFWITSTRDSSTSAKSLGTSTGPQCLTSRLITIPGNQPESDDPDVLPHPGHAWVPPPNAASDSRPNDLSIDDICE</sequence>
<protein>
    <submittedName>
        <fullName evidence="3">Uncharacterized protein</fullName>
    </submittedName>
</protein>
<evidence type="ECO:0000256" key="1">
    <source>
        <dbReference type="SAM" id="MobiDB-lite"/>
    </source>
</evidence>
<keyword evidence="2" id="KW-1133">Transmembrane helix</keyword>
<comment type="caution">
    <text evidence="3">The sequence shown here is derived from an EMBL/GenBank/DDBJ whole genome shotgun (WGS) entry which is preliminary data.</text>
</comment>
<dbReference type="Proteomes" id="UP001444661">
    <property type="component" value="Unassembled WGS sequence"/>
</dbReference>
<feature type="compositionally biased region" description="Basic and acidic residues" evidence="1">
    <location>
        <begin position="13"/>
        <end position="37"/>
    </location>
</feature>
<dbReference type="EMBL" id="JAQQWK010000009">
    <property type="protein sequence ID" value="KAK8034720.1"/>
    <property type="molecule type" value="Genomic_DNA"/>
</dbReference>
<evidence type="ECO:0000313" key="3">
    <source>
        <dbReference type="EMBL" id="KAK8034720.1"/>
    </source>
</evidence>
<reference evidence="3 4" key="1">
    <citation type="submission" date="2023-01" db="EMBL/GenBank/DDBJ databases">
        <title>Analysis of 21 Apiospora genomes using comparative genomics revels a genus with tremendous synthesis potential of carbohydrate active enzymes and secondary metabolites.</title>
        <authorList>
            <person name="Sorensen T."/>
        </authorList>
    </citation>
    <scope>NUCLEOTIDE SEQUENCE [LARGE SCALE GENOMIC DNA]</scope>
    <source>
        <strain evidence="3 4">CBS 33761</strain>
    </source>
</reference>
<keyword evidence="2" id="KW-0472">Membrane</keyword>